<feature type="non-terminal residue" evidence="1">
    <location>
        <position position="96"/>
    </location>
</feature>
<protein>
    <submittedName>
        <fullName evidence="1">Uncharacterized protein</fullName>
    </submittedName>
</protein>
<keyword evidence="2" id="KW-1185">Reference proteome</keyword>
<reference evidence="1" key="1">
    <citation type="submission" date="2020-11" db="EMBL/GenBank/DDBJ databases">
        <authorList>
            <consortium name="DOE Joint Genome Institute"/>
            <person name="Ahrendt S."/>
            <person name="Riley R."/>
            <person name="Andreopoulos W."/>
            <person name="Labutti K."/>
            <person name="Pangilinan J."/>
            <person name="Ruiz-Duenas F.J."/>
            <person name="Barrasa J.M."/>
            <person name="Sanchez-Garcia M."/>
            <person name="Camarero S."/>
            <person name="Miyauchi S."/>
            <person name="Serrano A."/>
            <person name="Linde D."/>
            <person name="Babiker R."/>
            <person name="Drula E."/>
            <person name="Ayuso-Fernandez I."/>
            <person name="Pacheco R."/>
            <person name="Padilla G."/>
            <person name="Ferreira P."/>
            <person name="Barriuso J."/>
            <person name="Kellner H."/>
            <person name="Castanera R."/>
            <person name="Alfaro M."/>
            <person name="Ramirez L."/>
            <person name="Pisabarro A.G."/>
            <person name="Kuo A."/>
            <person name="Tritt A."/>
            <person name="Lipzen A."/>
            <person name="He G."/>
            <person name="Yan M."/>
            <person name="Ng V."/>
            <person name="Cullen D."/>
            <person name="Martin F."/>
            <person name="Rosso M.-N."/>
            <person name="Henrissat B."/>
            <person name="Hibbett D."/>
            <person name="Martinez A.T."/>
            <person name="Grigoriev I.V."/>
        </authorList>
    </citation>
    <scope>NUCLEOTIDE SEQUENCE</scope>
    <source>
        <strain evidence="1">MF-IS2</strain>
    </source>
</reference>
<sequence>MKGCLKVPSRAPSPANDLPRKTVCFCDDGEEQIWFADEWDRTPVEPARNLSYQDILELKEIQQSLPRAQQPADKIGGKPASQFLSTVPIGLLPLLP</sequence>
<comment type="caution">
    <text evidence="1">The sequence shown here is derived from an EMBL/GenBank/DDBJ whole genome shotgun (WGS) entry which is preliminary data.</text>
</comment>
<dbReference type="AlphaFoldDB" id="A0A9P5XCL0"/>
<dbReference type="EMBL" id="MU151168">
    <property type="protein sequence ID" value="KAF9448230.1"/>
    <property type="molecule type" value="Genomic_DNA"/>
</dbReference>
<proteinExistence type="predicted"/>
<evidence type="ECO:0000313" key="2">
    <source>
        <dbReference type="Proteomes" id="UP000807342"/>
    </source>
</evidence>
<gene>
    <name evidence="1" type="ORF">P691DRAFT_669863</name>
</gene>
<organism evidence="1 2">
    <name type="scientific">Macrolepiota fuliginosa MF-IS2</name>
    <dbReference type="NCBI Taxonomy" id="1400762"/>
    <lineage>
        <taxon>Eukaryota</taxon>
        <taxon>Fungi</taxon>
        <taxon>Dikarya</taxon>
        <taxon>Basidiomycota</taxon>
        <taxon>Agaricomycotina</taxon>
        <taxon>Agaricomycetes</taxon>
        <taxon>Agaricomycetidae</taxon>
        <taxon>Agaricales</taxon>
        <taxon>Agaricineae</taxon>
        <taxon>Agaricaceae</taxon>
        <taxon>Macrolepiota</taxon>
    </lineage>
</organism>
<name>A0A9P5XCL0_9AGAR</name>
<dbReference type="Proteomes" id="UP000807342">
    <property type="component" value="Unassembled WGS sequence"/>
</dbReference>
<evidence type="ECO:0000313" key="1">
    <source>
        <dbReference type="EMBL" id="KAF9448230.1"/>
    </source>
</evidence>
<dbReference type="OrthoDB" id="2802795at2759"/>
<accession>A0A9P5XCL0</accession>